<evidence type="ECO:0000313" key="2">
    <source>
        <dbReference type="EMBL" id="CAL6110870.1"/>
    </source>
</evidence>
<name>A0AA86TQF6_9EUKA</name>
<comment type="caution">
    <text evidence="1">The sequence shown here is derived from an EMBL/GenBank/DDBJ whole genome shotgun (WGS) entry which is preliminary data.</text>
</comment>
<proteinExistence type="predicted"/>
<keyword evidence="3" id="KW-1185">Reference proteome</keyword>
<evidence type="ECO:0000313" key="3">
    <source>
        <dbReference type="Proteomes" id="UP001642409"/>
    </source>
</evidence>
<dbReference type="EMBL" id="CAXDID020000697">
    <property type="protein sequence ID" value="CAL6110870.1"/>
    <property type="molecule type" value="Genomic_DNA"/>
</dbReference>
<gene>
    <name evidence="1" type="ORF">HINF_LOCUS7098</name>
    <name evidence="2" type="ORF">HINF_LOCUS76124</name>
</gene>
<dbReference type="AlphaFoldDB" id="A0AA86TQF6"/>
<reference evidence="2 3" key="2">
    <citation type="submission" date="2024-07" db="EMBL/GenBank/DDBJ databases">
        <authorList>
            <person name="Akdeniz Z."/>
        </authorList>
    </citation>
    <scope>NUCLEOTIDE SEQUENCE [LARGE SCALE GENOMIC DNA]</scope>
</reference>
<reference evidence="1" key="1">
    <citation type="submission" date="2023-06" db="EMBL/GenBank/DDBJ databases">
        <authorList>
            <person name="Kurt Z."/>
        </authorList>
    </citation>
    <scope>NUCLEOTIDE SEQUENCE</scope>
</reference>
<sequence>MSQTDYNPTLDTFPQVSQKLYFIDCSLGAQINKQITDNQNRVATENDIRTIAQTANGTANTVNGKLVTTDMKVGNIESNLATNIINTNLLIEFNNKTTIPSLQALDTATKALDTATKDIYTQIEELQTQITEFKSDIEEQLKTIQDDINNINVGNLEDLPIFKQILKDIQGLYKRSTL</sequence>
<dbReference type="EMBL" id="CATOUU010000173">
    <property type="protein sequence ID" value="CAI9919453.1"/>
    <property type="molecule type" value="Genomic_DNA"/>
</dbReference>
<protein>
    <submittedName>
        <fullName evidence="2">Hypothetical_protein</fullName>
    </submittedName>
</protein>
<accession>A0AA86TQF6</accession>
<dbReference type="Proteomes" id="UP001642409">
    <property type="component" value="Unassembled WGS sequence"/>
</dbReference>
<evidence type="ECO:0000313" key="1">
    <source>
        <dbReference type="EMBL" id="CAI9919453.1"/>
    </source>
</evidence>
<organism evidence="1">
    <name type="scientific">Hexamita inflata</name>
    <dbReference type="NCBI Taxonomy" id="28002"/>
    <lineage>
        <taxon>Eukaryota</taxon>
        <taxon>Metamonada</taxon>
        <taxon>Diplomonadida</taxon>
        <taxon>Hexamitidae</taxon>
        <taxon>Hexamitinae</taxon>
        <taxon>Hexamita</taxon>
    </lineage>
</organism>